<protein>
    <submittedName>
        <fullName evidence="3">Arylamine N-acetyltransferase</fullName>
    </submittedName>
</protein>
<dbReference type="Gene3D" id="3.30.2140.10">
    <property type="entry name" value="Arylamine N-acetyltransferase"/>
    <property type="match status" value="1"/>
</dbReference>
<accession>A0ABS1FSH4</accession>
<dbReference type="PANTHER" id="PTHR11786">
    <property type="entry name" value="N-HYDROXYARYLAMINE O-ACETYLTRANSFERASE"/>
    <property type="match status" value="1"/>
</dbReference>
<dbReference type="PRINTS" id="PR01543">
    <property type="entry name" value="ANATRNSFRASE"/>
</dbReference>
<evidence type="ECO:0000256" key="2">
    <source>
        <dbReference type="RuleBase" id="RU003452"/>
    </source>
</evidence>
<dbReference type="Proteomes" id="UP000628669">
    <property type="component" value="Unassembled WGS sequence"/>
</dbReference>
<dbReference type="InterPro" id="IPR001447">
    <property type="entry name" value="Arylamine_N-AcTrfase"/>
</dbReference>
<dbReference type="Pfam" id="PF00797">
    <property type="entry name" value="Acetyltransf_2"/>
    <property type="match status" value="1"/>
</dbReference>
<name>A0ABS1FSH4_9FLAO</name>
<reference evidence="4" key="1">
    <citation type="submission" date="2021-01" db="EMBL/GenBank/DDBJ databases">
        <title>Genome public.</title>
        <authorList>
            <person name="Liu C."/>
            <person name="Sun Q."/>
        </authorList>
    </citation>
    <scope>NUCLEOTIDE SEQUENCE [LARGE SCALE GENOMIC DNA]</scope>
    <source>
        <strain evidence="4">YIM B02567</strain>
    </source>
</reference>
<evidence type="ECO:0000256" key="1">
    <source>
        <dbReference type="ARBA" id="ARBA00006547"/>
    </source>
</evidence>
<sequence length="284" mass="32699">MENTELKKYFDRIHYSKNADPTIETLKDIHALQPQYITFENTDTYTGHVPKVDWKSVFTKLVMHNRGGYCYEQNVLLKNVLETIGFDVTSHLGRVLWGGKKESKSPRTHMLLIVSFEGEKYLVDSGFGTVTLTSPLILDSEEQQVTPNGIFTISKENHIYTLTLIAEDKMPIYEFSLESVEQSDVEVANWYIATNPSSIFRENLIVTKVDGIARYTLNNTSLNMRYNNGVRENIDINNYEELLILLENVFHINIQNINDKELLMKKFNREVELTDVGGNKKDGF</sequence>
<comment type="similarity">
    <text evidence="1 2">Belongs to the arylamine N-acetyltransferase family.</text>
</comment>
<dbReference type="PANTHER" id="PTHR11786:SF0">
    <property type="entry name" value="ARYLAMINE N-ACETYLTRANSFERASE 4-RELATED"/>
    <property type="match status" value="1"/>
</dbReference>
<gene>
    <name evidence="3" type="ORF">JHL15_05465</name>
</gene>
<dbReference type="InterPro" id="IPR038765">
    <property type="entry name" value="Papain-like_cys_pep_sf"/>
</dbReference>
<dbReference type="Gene3D" id="2.40.128.150">
    <property type="entry name" value="Cysteine proteinases"/>
    <property type="match status" value="1"/>
</dbReference>
<organism evidence="3 4">
    <name type="scientific">Chryseobacterium paridis</name>
    <dbReference type="NCBI Taxonomy" id="2800328"/>
    <lineage>
        <taxon>Bacteria</taxon>
        <taxon>Pseudomonadati</taxon>
        <taxon>Bacteroidota</taxon>
        <taxon>Flavobacteriia</taxon>
        <taxon>Flavobacteriales</taxon>
        <taxon>Weeksellaceae</taxon>
        <taxon>Chryseobacterium group</taxon>
        <taxon>Chryseobacterium</taxon>
    </lineage>
</organism>
<dbReference type="SUPFAM" id="SSF54001">
    <property type="entry name" value="Cysteine proteinases"/>
    <property type="match status" value="1"/>
</dbReference>
<dbReference type="RefSeq" id="WP_200244001.1">
    <property type="nucleotide sequence ID" value="NZ_JAENHK010000005.1"/>
</dbReference>
<proteinExistence type="inferred from homology"/>
<evidence type="ECO:0000313" key="4">
    <source>
        <dbReference type="Proteomes" id="UP000628669"/>
    </source>
</evidence>
<comment type="caution">
    <text evidence="3">The sequence shown here is derived from an EMBL/GenBank/DDBJ whole genome shotgun (WGS) entry which is preliminary data.</text>
</comment>
<dbReference type="EMBL" id="JAENHK010000005">
    <property type="protein sequence ID" value="MBK1895203.1"/>
    <property type="molecule type" value="Genomic_DNA"/>
</dbReference>
<keyword evidence="4" id="KW-1185">Reference proteome</keyword>
<evidence type="ECO:0000313" key="3">
    <source>
        <dbReference type="EMBL" id="MBK1895203.1"/>
    </source>
</evidence>